<evidence type="ECO:0000256" key="5">
    <source>
        <dbReference type="ARBA" id="ARBA00022839"/>
    </source>
</evidence>
<gene>
    <name evidence="7" type="ORF">A3B81_05630</name>
</gene>
<dbReference type="Pfam" id="PF02609">
    <property type="entry name" value="Exonuc_VII_S"/>
    <property type="match status" value="1"/>
</dbReference>
<comment type="similarity">
    <text evidence="1">Belongs to the XseB family.</text>
</comment>
<dbReference type="InterPro" id="IPR003761">
    <property type="entry name" value="Exonuc_VII_S"/>
</dbReference>
<name>A0A1F6U0H0_9PROT</name>
<dbReference type="GO" id="GO:0006308">
    <property type="term" value="P:DNA catabolic process"/>
    <property type="evidence" value="ECO:0007669"/>
    <property type="project" value="UniProtKB-UniRule"/>
</dbReference>
<evidence type="ECO:0000256" key="3">
    <source>
        <dbReference type="ARBA" id="ARBA00022722"/>
    </source>
</evidence>
<dbReference type="PIRSF" id="PIRSF006488">
    <property type="entry name" value="Exonuc_VII_S"/>
    <property type="match status" value="1"/>
</dbReference>
<dbReference type="Gene3D" id="1.10.287.1040">
    <property type="entry name" value="Exonuclease VII, small subunit"/>
    <property type="match status" value="1"/>
</dbReference>
<organism evidence="7 8">
    <name type="scientific">Candidatus Muproteobacteria bacterium RIFCSPHIGHO2_02_FULL_65_16</name>
    <dbReference type="NCBI Taxonomy" id="1817766"/>
    <lineage>
        <taxon>Bacteria</taxon>
        <taxon>Pseudomonadati</taxon>
        <taxon>Pseudomonadota</taxon>
        <taxon>Candidatus Muproteobacteria</taxon>
    </lineage>
</organism>
<dbReference type="HAMAP" id="MF_00337">
    <property type="entry name" value="Exonuc_7_S"/>
    <property type="match status" value="1"/>
</dbReference>
<dbReference type="GO" id="GO:0009318">
    <property type="term" value="C:exodeoxyribonuclease VII complex"/>
    <property type="evidence" value="ECO:0007669"/>
    <property type="project" value="UniProtKB-UniRule"/>
</dbReference>
<dbReference type="InterPro" id="IPR037004">
    <property type="entry name" value="Exonuc_VII_ssu_sf"/>
</dbReference>
<evidence type="ECO:0000256" key="2">
    <source>
        <dbReference type="ARBA" id="ARBA00022490"/>
    </source>
</evidence>
<feature type="non-terminal residue" evidence="7">
    <location>
        <position position="59"/>
    </location>
</feature>
<keyword evidence="5" id="KW-0269">Exonuclease</keyword>
<sequence>MAKKSGTLPDFEAALAELEKIAEKMESGDQPLEESLKLFQRGIELTRACQQGLKDAEQR</sequence>
<dbReference type="PANTHER" id="PTHR34137">
    <property type="entry name" value="EXODEOXYRIBONUCLEASE 7 SMALL SUBUNIT"/>
    <property type="match status" value="1"/>
</dbReference>
<dbReference type="EC" id="3.1.11.6" evidence="6"/>
<dbReference type="EMBL" id="MFTA01000073">
    <property type="protein sequence ID" value="OGI50875.1"/>
    <property type="molecule type" value="Genomic_DNA"/>
</dbReference>
<accession>A0A1F6U0H0</accession>
<reference evidence="7 8" key="1">
    <citation type="journal article" date="2016" name="Nat. Commun.">
        <title>Thousands of microbial genomes shed light on interconnected biogeochemical processes in an aquifer system.</title>
        <authorList>
            <person name="Anantharaman K."/>
            <person name="Brown C.T."/>
            <person name="Hug L.A."/>
            <person name="Sharon I."/>
            <person name="Castelle C.J."/>
            <person name="Probst A.J."/>
            <person name="Thomas B.C."/>
            <person name="Singh A."/>
            <person name="Wilkins M.J."/>
            <person name="Karaoz U."/>
            <person name="Brodie E.L."/>
            <person name="Williams K.H."/>
            <person name="Hubbard S.S."/>
            <person name="Banfield J.F."/>
        </authorList>
    </citation>
    <scope>NUCLEOTIDE SEQUENCE [LARGE SCALE GENOMIC DNA]</scope>
</reference>
<keyword evidence="2" id="KW-0963">Cytoplasm</keyword>
<evidence type="ECO:0000256" key="6">
    <source>
        <dbReference type="NCBIfam" id="TIGR01280"/>
    </source>
</evidence>
<dbReference type="GO" id="GO:0008855">
    <property type="term" value="F:exodeoxyribonuclease VII activity"/>
    <property type="evidence" value="ECO:0007669"/>
    <property type="project" value="UniProtKB-UniRule"/>
</dbReference>
<keyword evidence="4" id="KW-0378">Hydrolase</keyword>
<proteinExistence type="inferred from homology"/>
<dbReference type="NCBIfam" id="TIGR01280">
    <property type="entry name" value="xseB"/>
    <property type="match status" value="1"/>
</dbReference>
<evidence type="ECO:0000256" key="1">
    <source>
        <dbReference type="ARBA" id="ARBA00009998"/>
    </source>
</evidence>
<evidence type="ECO:0000313" key="8">
    <source>
        <dbReference type="Proteomes" id="UP000179362"/>
    </source>
</evidence>
<dbReference type="Proteomes" id="UP000179362">
    <property type="component" value="Unassembled WGS sequence"/>
</dbReference>
<dbReference type="PANTHER" id="PTHR34137:SF1">
    <property type="entry name" value="EXODEOXYRIBONUCLEASE 7 SMALL SUBUNIT"/>
    <property type="match status" value="1"/>
</dbReference>
<dbReference type="GO" id="GO:0005829">
    <property type="term" value="C:cytosol"/>
    <property type="evidence" value="ECO:0007669"/>
    <property type="project" value="TreeGrafter"/>
</dbReference>
<comment type="caution">
    <text evidence="7">The sequence shown here is derived from an EMBL/GenBank/DDBJ whole genome shotgun (WGS) entry which is preliminary data.</text>
</comment>
<dbReference type="SUPFAM" id="SSF116842">
    <property type="entry name" value="XseB-like"/>
    <property type="match status" value="1"/>
</dbReference>
<evidence type="ECO:0000313" key="7">
    <source>
        <dbReference type="EMBL" id="OGI50875.1"/>
    </source>
</evidence>
<evidence type="ECO:0000256" key="4">
    <source>
        <dbReference type="ARBA" id="ARBA00022801"/>
    </source>
</evidence>
<keyword evidence="3" id="KW-0540">Nuclease</keyword>
<protein>
    <recommendedName>
        <fullName evidence="6">Exodeoxyribonuclease VII small subunit</fullName>
        <ecNumber evidence="6">3.1.11.6</ecNumber>
    </recommendedName>
</protein>
<dbReference type="AlphaFoldDB" id="A0A1F6U0H0"/>